<name>A0A7R7FS34_9BACT</name>
<keyword evidence="2" id="KW-1185">Reference proteome</keyword>
<proteinExistence type="predicted"/>
<accession>A0A7R7FS34</accession>
<organism evidence="1 2">
    <name type="scientific">Citrifermentans bremense</name>
    <dbReference type="NCBI Taxonomy" id="60035"/>
    <lineage>
        <taxon>Bacteria</taxon>
        <taxon>Pseudomonadati</taxon>
        <taxon>Thermodesulfobacteriota</taxon>
        <taxon>Desulfuromonadia</taxon>
        <taxon>Geobacterales</taxon>
        <taxon>Geobacteraceae</taxon>
        <taxon>Citrifermentans</taxon>
    </lineage>
</organism>
<evidence type="ECO:0000313" key="2">
    <source>
        <dbReference type="Proteomes" id="UP000515472"/>
    </source>
</evidence>
<dbReference type="Proteomes" id="UP000515472">
    <property type="component" value="Chromosome"/>
</dbReference>
<reference evidence="1 2" key="1">
    <citation type="submission" date="2020-06" db="EMBL/GenBank/DDBJ databases">
        <title>Interaction of electrochemicaly active bacteria, Geobacter bremensis R4 on different carbon anode.</title>
        <authorList>
            <person name="Meng L."/>
            <person name="Yoshida N."/>
        </authorList>
    </citation>
    <scope>NUCLEOTIDE SEQUENCE [LARGE SCALE GENOMIC DNA]</scope>
    <source>
        <strain evidence="1 2">R4</strain>
    </source>
</reference>
<dbReference type="EMBL" id="AP023213">
    <property type="protein sequence ID" value="BCO11315.1"/>
    <property type="molecule type" value="Genomic_DNA"/>
</dbReference>
<dbReference type="AlphaFoldDB" id="A0A7R7FS34"/>
<evidence type="ECO:0000313" key="1">
    <source>
        <dbReference type="EMBL" id="BCO11315.1"/>
    </source>
</evidence>
<protein>
    <submittedName>
        <fullName evidence="1">Uncharacterized protein</fullName>
    </submittedName>
</protein>
<sequence>MRFYEPSPFPFFLMGGRKSNEWYFGSSTCSHEALYFGGGWAFGTP</sequence>
<gene>
    <name evidence="1" type="ORF">GEOBRER4_n1576</name>
</gene>